<sequence>MSTSNLPILTKPNGSTSNQVTPVPVEPTRSLTIQTKRRMSIPPPIDPLEQLVCIICMEESIPPHVRLTQSSPTMLSDIFSEAYASDRSLPPGLILLDTNIIHALDSLTSESASVPPVDDMFCSPFVGMDVEQITDVITNTCQKSILSTRLFFLADDLTAATETLRKVEVGKTLDWHSSRVPWRDANIMAAKWTRGYASGMITNACH</sequence>
<proteinExistence type="predicted"/>
<dbReference type="EMBL" id="KZ824548">
    <property type="protein sequence ID" value="RAK89128.1"/>
    <property type="molecule type" value="Genomic_DNA"/>
</dbReference>
<evidence type="ECO:0000313" key="1">
    <source>
        <dbReference type="EMBL" id="RAK89128.1"/>
    </source>
</evidence>
<protein>
    <submittedName>
        <fullName evidence="1">Uncharacterized protein</fullName>
    </submittedName>
</protein>
<accession>A0ACD1IFR7</accession>
<evidence type="ECO:0000313" key="2">
    <source>
        <dbReference type="Proteomes" id="UP000249748"/>
    </source>
</evidence>
<gene>
    <name evidence="1" type="ORF">BO79DRAFT_227950</name>
</gene>
<organism evidence="1 2">
    <name type="scientific">Aspergillus costaricaensis CBS 115574</name>
    <dbReference type="NCBI Taxonomy" id="1448317"/>
    <lineage>
        <taxon>Eukaryota</taxon>
        <taxon>Fungi</taxon>
        <taxon>Dikarya</taxon>
        <taxon>Ascomycota</taxon>
        <taxon>Pezizomycotina</taxon>
        <taxon>Eurotiomycetes</taxon>
        <taxon>Eurotiomycetidae</taxon>
        <taxon>Eurotiales</taxon>
        <taxon>Aspergillaceae</taxon>
        <taxon>Aspergillus</taxon>
        <taxon>Aspergillus subgen. Circumdati</taxon>
    </lineage>
</organism>
<keyword evidence="2" id="KW-1185">Reference proteome</keyword>
<dbReference type="Proteomes" id="UP000249748">
    <property type="component" value="Unassembled WGS sequence"/>
</dbReference>
<name>A0ACD1IFR7_9EURO</name>
<reference evidence="1" key="1">
    <citation type="submission" date="2018-02" db="EMBL/GenBank/DDBJ databases">
        <title>The genomes of Aspergillus section Nigri reveals drivers in fungal speciation.</title>
        <authorList>
            <consortium name="DOE Joint Genome Institute"/>
            <person name="Vesth T.C."/>
            <person name="Nybo J."/>
            <person name="Theobald S."/>
            <person name="Brandl J."/>
            <person name="Frisvad J.C."/>
            <person name="Nielsen K.F."/>
            <person name="Lyhne E.K."/>
            <person name="Kogle M.E."/>
            <person name="Kuo A."/>
            <person name="Riley R."/>
            <person name="Clum A."/>
            <person name="Nolan M."/>
            <person name="Lipzen A."/>
            <person name="Salamov A."/>
            <person name="Henrissat B."/>
            <person name="Wiebenga A."/>
            <person name="De vries R.P."/>
            <person name="Grigoriev I.V."/>
            <person name="Mortensen U.H."/>
            <person name="Andersen M.R."/>
            <person name="Baker S.E."/>
        </authorList>
    </citation>
    <scope>NUCLEOTIDE SEQUENCE</scope>
    <source>
        <strain evidence="1">CBS 115574</strain>
    </source>
</reference>